<name>A0ABS4GSF7_9BACL</name>
<dbReference type="Proteomes" id="UP001519343">
    <property type="component" value="Unassembled WGS sequence"/>
</dbReference>
<accession>A0ABS4GSF7</accession>
<dbReference type="InterPro" id="IPR003339">
    <property type="entry name" value="ABC/ECF_trnsptr_transmembrane"/>
</dbReference>
<evidence type="ECO:0000256" key="8">
    <source>
        <dbReference type="ARBA" id="ARBA00023136"/>
    </source>
</evidence>
<comment type="subunit">
    <text evidence="9">Forms a stable energy-coupling factor (ECF) transporter complex composed of 2 membrane-embedded substrate-binding proteins (S component), 2 ATP-binding proteins (A component) and 2 transmembrane proteins (T component).</text>
</comment>
<evidence type="ECO:0000256" key="3">
    <source>
        <dbReference type="ARBA" id="ARBA00014042"/>
    </source>
</evidence>
<comment type="subcellular location">
    <subcellularLocation>
        <location evidence="1 9">Cell membrane</location>
        <topology evidence="1 9">Multi-pass membrane protein</topology>
    </subcellularLocation>
</comment>
<dbReference type="CDD" id="cd16914">
    <property type="entry name" value="EcfT"/>
    <property type="match status" value="1"/>
</dbReference>
<reference evidence="10 11" key="1">
    <citation type="submission" date="2021-03" db="EMBL/GenBank/DDBJ databases">
        <title>Genomic Encyclopedia of Type Strains, Phase IV (KMG-IV): sequencing the most valuable type-strain genomes for metagenomic binning, comparative biology and taxonomic classification.</title>
        <authorList>
            <person name="Goeker M."/>
        </authorList>
    </citation>
    <scope>NUCLEOTIDE SEQUENCE [LARGE SCALE GENOMIC DNA]</scope>
    <source>
        <strain evidence="10 11">DSM 24738</strain>
    </source>
</reference>
<dbReference type="HAMAP" id="MF_01461">
    <property type="entry name" value="EcfT"/>
    <property type="match status" value="1"/>
</dbReference>
<sequence>MNFLSRIPIGQFIPGDSFVHRLDPRSKLLFTLLFVVLIFFADEPRTYIFLICFTLLSLFASRISLSYLFRSLKPIIWLILLTVLVHIFMTKGGSLVWEWKWFSVYEEGLRQAILISVRLIVLIIMASLLTLTTSPLDLTDGIERLLQPLARFNFPAHDLAMMMSISLRFIPTLLEEMDKIMKAQMSRGAYFDSGGLVKRTQALVPLLIPLFVSAFRRAEELALAMEARGYRGAIGRTKLRELAWSRTDGVFLVLVILMVVLFFLIRQW</sequence>
<feature type="transmembrane region" description="Helical" evidence="9">
    <location>
        <begin position="109"/>
        <end position="132"/>
    </location>
</feature>
<keyword evidence="5 9" id="KW-1003">Cell membrane</keyword>
<comment type="function">
    <text evidence="9">Transmembrane (T) component of an energy-coupling factor (ECF) ABC-transporter complex. Unlike classic ABC transporters this ECF transporter provides the energy necessary to transport a number of different substrates.</text>
</comment>
<dbReference type="EMBL" id="JAGGKT010000009">
    <property type="protein sequence ID" value="MBP1933057.1"/>
    <property type="molecule type" value="Genomic_DNA"/>
</dbReference>
<evidence type="ECO:0000256" key="5">
    <source>
        <dbReference type="ARBA" id="ARBA00022475"/>
    </source>
</evidence>
<keyword evidence="4 9" id="KW-0813">Transport</keyword>
<dbReference type="RefSeq" id="WP_209811086.1">
    <property type="nucleotide sequence ID" value="NZ_JAGGKT010000009.1"/>
</dbReference>
<keyword evidence="8 9" id="KW-0472">Membrane</keyword>
<dbReference type="Pfam" id="PF02361">
    <property type="entry name" value="CbiQ"/>
    <property type="match status" value="1"/>
</dbReference>
<organism evidence="10 11">
    <name type="scientific">Ammoniphilus resinae</name>
    <dbReference type="NCBI Taxonomy" id="861532"/>
    <lineage>
        <taxon>Bacteria</taxon>
        <taxon>Bacillati</taxon>
        <taxon>Bacillota</taxon>
        <taxon>Bacilli</taxon>
        <taxon>Bacillales</taxon>
        <taxon>Paenibacillaceae</taxon>
        <taxon>Aneurinibacillus group</taxon>
        <taxon>Ammoniphilus</taxon>
    </lineage>
</organism>
<feature type="transmembrane region" description="Helical" evidence="9">
    <location>
        <begin position="48"/>
        <end position="69"/>
    </location>
</feature>
<evidence type="ECO:0000313" key="10">
    <source>
        <dbReference type="EMBL" id="MBP1933057.1"/>
    </source>
</evidence>
<dbReference type="InterPro" id="IPR024919">
    <property type="entry name" value="EcfT"/>
</dbReference>
<dbReference type="PANTHER" id="PTHR33514">
    <property type="entry name" value="PROTEIN ABCI12, CHLOROPLASTIC"/>
    <property type="match status" value="1"/>
</dbReference>
<keyword evidence="6 9" id="KW-0812">Transmembrane</keyword>
<feature type="transmembrane region" description="Helical" evidence="9">
    <location>
        <begin position="249"/>
        <end position="265"/>
    </location>
</feature>
<evidence type="ECO:0000256" key="9">
    <source>
        <dbReference type="HAMAP-Rule" id="MF_01461"/>
    </source>
</evidence>
<gene>
    <name evidence="9" type="primary">ecfT</name>
    <name evidence="10" type="ORF">J2Z37_003068</name>
</gene>
<dbReference type="PANTHER" id="PTHR33514:SF13">
    <property type="entry name" value="PROTEIN ABCI12, CHLOROPLASTIC"/>
    <property type="match status" value="1"/>
</dbReference>
<protein>
    <recommendedName>
        <fullName evidence="3 9">Energy-coupling factor transporter transmembrane protein EcfT</fullName>
        <shortName evidence="9">ECF transporter T component EcfT</shortName>
    </recommendedName>
</protein>
<keyword evidence="11" id="KW-1185">Reference proteome</keyword>
<comment type="similarity">
    <text evidence="2 9">Belongs to the energy-coupling factor EcfT family.</text>
</comment>
<keyword evidence="7 9" id="KW-1133">Transmembrane helix</keyword>
<evidence type="ECO:0000256" key="4">
    <source>
        <dbReference type="ARBA" id="ARBA00022448"/>
    </source>
</evidence>
<evidence type="ECO:0000256" key="1">
    <source>
        <dbReference type="ARBA" id="ARBA00004651"/>
    </source>
</evidence>
<feature type="transmembrane region" description="Helical" evidence="9">
    <location>
        <begin position="75"/>
        <end position="97"/>
    </location>
</feature>
<evidence type="ECO:0000256" key="6">
    <source>
        <dbReference type="ARBA" id="ARBA00022692"/>
    </source>
</evidence>
<evidence type="ECO:0000256" key="7">
    <source>
        <dbReference type="ARBA" id="ARBA00022989"/>
    </source>
</evidence>
<evidence type="ECO:0000256" key="2">
    <source>
        <dbReference type="ARBA" id="ARBA00005660"/>
    </source>
</evidence>
<proteinExistence type="inferred from homology"/>
<evidence type="ECO:0000313" key="11">
    <source>
        <dbReference type="Proteomes" id="UP001519343"/>
    </source>
</evidence>
<comment type="caution">
    <text evidence="10">The sequence shown here is derived from an EMBL/GenBank/DDBJ whole genome shotgun (WGS) entry which is preliminary data.</text>
</comment>